<organism evidence="3 4">
    <name type="scientific">Mycena metata</name>
    <dbReference type="NCBI Taxonomy" id="1033252"/>
    <lineage>
        <taxon>Eukaryota</taxon>
        <taxon>Fungi</taxon>
        <taxon>Dikarya</taxon>
        <taxon>Basidiomycota</taxon>
        <taxon>Agaricomycotina</taxon>
        <taxon>Agaricomycetes</taxon>
        <taxon>Agaricomycetidae</taxon>
        <taxon>Agaricales</taxon>
        <taxon>Marasmiineae</taxon>
        <taxon>Mycenaceae</taxon>
        <taxon>Mycena</taxon>
    </lineage>
</organism>
<dbReference type="GO" id="GO:0000981">
    <property type="term" value="F:DNA-binding transcription factor activity, RNA polymerase II-specific"/>
    <property type="evidence" value="ECO:0007669"/>
    <property type="project" value="InterPro"/>
</dbReference>
<dbReference type="InterPro" id="IPR050987">
    <property type="entry name" value="AtrR-like"/>
</dbReference>
<dbReference type="PANTHER" id="PTHR46910:SF38">
    <property type="entry name" value="ZN(2)-C6 FUNGAL-TYPE DOMAIN-CONTAINING PROTEIN"/>
    <property type="match status" value="1"/>
</dbReference>
<evidence type="ECO:0000259" key="2">
    <source>
        <dbReference type="SMART" id="SM00906"/>
    </source>
</evidence>
<proteinExistence type="predicted"/>
<dbReference type="InterPro" id="IPR007219">
    <property type="entry name" value="XnlR_reg_dom"/>
</dbReference>
<keyword evidence="1" id="KW-0539">Nucleus</keyword>
<keyword evidence="4" id="KW-1185">Reference proteome</keyword>
<dbReference type="InterPro" id="IPR036864">
    <property type="entry name" value="Zn2-C6_fun-type_DNA-bd_sf"/>
</dbReference>
<comment type="caution">
    <text evidence="3">The sequence shown here is derived from an EMBL/GenBank/DDBJ whole genome shotgun (WGS) entry which is preliminary data.</text>
</comment>
<dbReference type="GO" id="GO:0008270">
    <property type="term" value="F:zinc ion binding"/>
    <property type="evidence" value="ECO:0007669"/>
    <property type="project" value="InterPro"/>
</dbReference>
<dbReference type="PANTHER" id="PTHR46910">
    <property type="entry name" value="TRANSCRIPTION FACTOR PDR1"/>
    <property type="match status" value="1"/>
</dbReference>
<dbReference type="SMART" id="SM00906">
    <property type="entry name" value="Fungal_trans"/>
    <property type="match status" value="1"/>
</dbReference>
<reference evidence="3" key="1">
    <citation type="submission" date="2023-03" db="EMBL/GenBank/DDBJ databases">
        <title>Massive genome expansion in bonnet fungi (Mycena s.s.) driven by repeated elements and novel gene families across ecological guilds.</title>
        <authorList>
            <consortium name="Lawrence Berkeley National Laboratory"/>
            <person name="Harder C.B."/>
            <person name="Miyauchi S."/>
            <person name="Viragh M."/>
            <person name="Kuo A."/>
            <person name="Thoen E."/>
            <person name="Andreopoulos B."/>
            <person name="Lu D."/>
            <person name="Skrede I."/>
            <person name="Drula E."/>
            <person name="Henrissat B."/>
            <person name="Morin E."/>
            <person name="Kohler A."/>
            <person name="Barry K."/>
            <person name="LaButti K."/>
            <person name="Morin E."/>
            <person name="Salamov A."/>
            <person name="Lipzen A."/>
            <person name="Mereny Z."/>
            <person name="Hegedus B."/>
            <person name="Baldrian P."/>
            <person name="Stursova M."/>
            <person name="Weitz H."/>
            <person name="Taylor A."/>
            <person name="Grigoriev I.V."/>
            <person name="Nagy L.G."/>
            <person name="Martin F."/>
            <person name="Kauserud H."/>
        </authorList>
    </citation>
    <scope>NUCLEOTIDE SEQUENCE</scope>
    <source>
        <strain evidence="3">CBHHK182m</strain>
    </source>
</reference>
<evidence type="ECO:0000313" key="3">
    <source>
        <dbReference type="EMBL" id="KAJ7712881.1"/>
    </source>
</evidence>
<accession>A0AAD7ME99</accession>
<dbReference type="EMBL" id="JARKIB010000355">
    <property type="protein sequence ID" value="KAJ7712881.1"/>
    <property type="molecule type" value="Genomic_DNA"/>
</dbReference>
<dbReference type="GO" id="GO:0006351">
    <property type="term" value="P:DNA-templated transcription"/>
    <property type="evidence" value="ECO:0007669"/>
    <property type="project" value="InterPro"/>
</dbReference>
<name>A0AAD7ME99_9AGAR</name>
<dbReference type="AlphaFoldDB" id="A0AAD7ME99"/>
<feature type="domain" description="Xylanolytic transcriptional activator regulatory" evidence="2">
    <location>
        <begin position="299"/>
        <end position="370"/>
    </location>
</feature>
<dbReference type="Gene3D" id="4.10.240.10">
    <property type="entry name" value="Zn(2)-C6 fungal-type DNA-binding domain"/>
    <property type="match status" value="1"/>
</dbReference>
<sequence length="697" mass="79015">MVADAALKTTQRRIQNHICDACTVSFAAVCKKRKSDGAEVLGSRCSPCINVGVDCTYANLIKTSGSAQGYVAALESRVEKLQRLLEKLLPGINFTEQLENGIEIEPLLQQHPETLPRNDNNVNLILGKLNLNPENQRFFGKSRKVPGLPELTRSLLHKREEFWAPVQWMLPPPEKDPPEYKFPDHDLILALVNFYFRRINTCWPVLHRPTFDQKIADKLHFRDRRFAATLLLVISLGSRHSDDHRIFLEGGDMRSAGWEWYSQVSVVPKYLIYKPDLYELQLFALSAIYLQPLSLSAVVWSQIGLGLRRAQDVGAHRRRAGPPTIESEQWKRVFWVLLCLEWVFGTHIGRPLTMHTHDFDQDLPIECDDEYWDLPGSQQFQQPKNKPSELSFFISYAKLLEIQAAVATAIYSPRRPKNLSGHGLFPPQTEGQLIVAFDSALNAWLSNIPSHLRWEPARPNKIHLLQSAVLHTGALPSLALATNAARACVRIFDAYKERTSELELSFTMLPPVFIAAIVLVLSTWSGRKTGFALNPPEQLEQVRFCLRLTTELEKRYPAAGRYTDIMHRLLYTGAGLDSLFDIRALSMTLPPLAQRGYEYEVNEGTKHYEPADSLLGHGLNMNNHVDAHPQSDPLLDLNQILHFDMDTPQYLDGHGAQAVGADVMNMWSTVPSSFHMDDWSYIMSTDIELPPQFDSLV</sequence>
<dbReference type="Pfam" id="PF04082">
    <property type="entry name" value="Fungal_trans"/>
    <property type="match status" value="1"/>
</dbReference>
<dbReference type="CDD" id="cd12148">
    <property type="entry name" value="fungal_TF_MHR"/>
    <property type="match status" value="1"/>
</dbReference>
<evidence type="ECO:0000256" key="1">
    <source>
        <dbReference type="ARBA" id="ARBA00023242"/>
    </source>
</evidence>
<protein>
    <submittedName>
        <fullName evidence="3">Fungal-specific transcription factor domain-containing protein</fullName>
    </submittedName>
</protein>
<dbReference type="GO" id="GO:0003677">
    <property type="term" value="F:DNA binding"/>
    <property type="evidence" value="ECO:0007669"/>
    <property type="project" value="InterPro"/>
</dbReference>
<dbReference type="Proteomes" id="UP001215598">
    <property type="component" value="Unassembled WGS sequence"/>
</dbReference>
<evidence type="ECO:0000313" key="4">
    <source>
        <dbReference type="Proteomes" id="UP001215598"/>
    </source>
</evidence>
<gene>
    <name evidence="3" type="ORF">B0H16DRAFT_1479055</name>
</gene>